<gene>
    <name evidence="1" type="ORF">BST97_03250</name>
</gene>
<sequence>MEVVFNYQHVTGSTELEAYTKEKLQTIFDRYDWVTRADVFFRLENTSSRETGMIANIRLSAPGPRLFAEESHDTFKESVAKAVDQLKTQCEKRKASLIDHA</sequence>
<keyword evidence="2" id="KW-1185">Reference proteome</keyword>
<dbReference type="Gene3D" id="3.30.160.100">
    <property type="entry name" value="Ribosome hibernation promotion factor-like"/>
    <property type="match status" value="1"/>
</dbReference>
<keyword evidence="1" id="KW-0689">Ribosomal protein</keyword>
<protein>
    <submittedName>
        <fullName evidence="1">30S ribosomal protein S30</fullName>
    </submittedName>
</protein>
<name>A0A1W6MHN4_9FLAO</name>
<organism evidence="1 2">
    <name type="scientific">Nonlabens spongiae</name>
    <dbReference type="NCBI Taxonomy" id="331648"/>
    <lineage>
        <taxon>Bacteria</taxon>
        <taxon>Pseudomonadati</taxon>
        <taxon>Bacteroidota</taxon>
        <taxon>Flavobacteriia</taxon>
        <taxon>Flavobacteriales</taxon>
        <taxon>Flavobacteriaceae</taxon>
        <taxon>Nonlabens</taxon>
    </lineage>
</organism>
<dbReference type="Pfam" id="PF02482">
    <property type="entry name" value="Ribosomal_S30AE"/>
    <property type="match status" value="1"/>
</dbReference>
<dbReference type="Proteomes" id="UP000193431">
    <property type="component" value="Chromosome"/>
</dbReference>
<dbReference type="SUPFAM" id="SSF69754">
    <property type="entry name" value="Ribosome binding protein Y (YfiA homologue)"/>
    <property type="match status" value="1"/>
</dbReference>
<dbReference type="OrthoDB" id="9808702at2"/>
<evidence type="ECO:0000313" key="2">
    <source>
        <dbReference type="Proteomes" id="UP000193431"/>
    </source>
</evidence>
<dbReference type="AlphaFoldDB" id="A0A1W6MHN4"/>
<evidence type="ECO:0000313" key="1">
    <source>
        <dbReference type="EMBL" id="ARN77090.1"/>
    </source>
</evidence>
<dbReference type="GO" id="GO:0005840">
    <property type="term" value="C:ribosome"/>
    <property type="evidence" value="ECO:0007669"/>
    <property type="project" value="UniProtKB-KW"/>
</dbReference>
<dbReference type="InterPro" id="IPR003489">
    <property type="entry name" value="RHF/RaiA"/>
</dbReference>
<dbReference type="RefSeq" id="WP_085765891.1">
    <property type="nucleotide sequence ID" value="NZ_CP019344.1"/>
</dbReference>
<reference evidence="1 2" key="1">
    <citation type="submission" date="2016-11" db="EMBL/GenBank/DDBJ databases">
        <title>Trade-off between light-utilization and light-protection in marine flavobacteria.</title>
        <authorList>
            <person name="Kumagai Y."/>
        </authorList>
    </citation>
    <scope>NUCLEOTIDE SEQUENCE [LARGE SCALE GENOMIC DNA]</scope>
    <source>
        <strain evidence="1 2">JCM 13191</strain>
    </source>
</reference>
<dbReference type="STRING" id="331648.BST97_03250"/>
<accession>A0A1W6MHN4</accession>
<dbReference type="EMBL" id="CP019344">
    <property type="protein sequence ID" value="ARN77090.1"/>
    <property type="molecule type" value="Genomic_DNA"/>
</dbReference>
<dbReference type="InterPro" id="IPR036567">
    <property type="entry name" value="RHF-like"/>
</dbReference>
<proteinExistence type="predicted"/>
<keyword evidence="1" id="KW-0687">Ribonucleoprotein</keyword>